<accession>A0A9W4SUJ1</accession>
<organism evidence="1 2">
    <name type="scientific">Funneliformis geosporum</name>
    <dbReference type="NCBI Taxonomy" id="1117311"/>
    <lineage>
        <taxon>Eukaryota</taxon>
        <taxon>Fungi</taxon>
        <taxon>Fungi incertae sedis</taxon>
        <taxon>Mucoromycota</taxon>
        <taxon>Glomeromycotina</taxon>
        <taxon>Glomeromycetes</taxon>
        <taxon>Glomerales</taxon>
        <taxon>Glomeraceae</taxon>
        <taxon>Funneliformis</taxon>
    </lineage>
</organism>
<sequence length="176" mass="20690">MNFYFINPETPEIIENGKMSSSRAPNIFIAYRKEMMKIKPDNMTMPEYSKMIAELWRQMPEEDKINRKRVYQIFRDQKLPNAVDKRMNKSSEIVPSVSFHMGESLESFPSMPDCKFNRHQILQNAGPINENSDSNLTVDQFNQYQTPSEMNVAGQMRQFSDSEVLMAIYQFKQDNH</sequence>
<proteinExistence type="predicted"/>
<dbReference type="AlphaFoldDB" id="A0A9W4SUJ1"/>
<dbReference type="Proteomes" id="UP001153678">
    <property type="component" value="Unassembled WGS sequence"/>
</dbReference>
<evidence type="ECO:0000313" key="1">
    <source>
        <dbReference type="EMBL" id="CAI2179586.1"/>
    </source>
</evidence>
<dbReference type="OrthoDB" id="4777606at2759"/>
<keyword evidence="2" id="KW-1185">Reference proteome</keyword>
<evidence type="ECO:0000313" key="2">
    <source>
        <dbReference type="Proteomes" id="UP001153678"/>
    </source>
</evidence>
<dbReference type="EMBL" id="CAMKVN010002108">
    <property type="protein sequence ID" value="CAI2179586.1"/>
    <property type="molecule type" value="Genomic_DNA"/>
</dbReference>
<dbReference type="InterPro" id="IPR036910">
    <property type="entry name" value="HMG_box_dom_sf"/>
</dbReference>
<protein>
    <submittedName>
        <fullName evidence="1">1944_t:CDS:1</fullName>
    </submittedName>
</protein>
<gene>
    <name evidence="1" type="ORF">FWILDA_LOCUS9163</name>
</gene>
<name>A0A9W4SUJ1_9GLOM</name>
<dbReference type="Gene3D" id="1.10.30.10">
    <property type="entry name" value="High mobility group box domain"/>
    <property type="match status" value="1"/>
</dbReference>
<comment type="caution">
    <text evidence="1">The sequence shown here is derived from an EMBL/GenBank/DDBJ whole genome shotgun (WGS) entry which is preliminary data.</text>
</comment>
<reference evidence="1" key="1">
    <citation type="submission" date="2022-08" db="EMBL/GenBank/DDBJ databases">
        <authorList>
            <person name="Kallberg Y."/>
            <person name="Tangrot J."/>
            <person name="Rosling A."/>
        </authorList>
    </citation>
    <scope>NUCLEOTIDE SEQUENCE</scope>
    <source>
        <strain evidence="1">Wild A</strain>
    </source>
</reference>
<dbReference type="SUPFAM" id="SSF47095">
    <property type="entry name" value="HMG-box"/>
    <property type="match status" value="1"/>
</dbReference>